<feature type="region of interest" description="Disordered" evidence="1">
    <location>
        <begin position="46"/>
        <end position="72"/>
    </location>
</feature>
<reference evidence="5" key="1">
    <citation type="journal article" date="2019" name="Int. J. Syst. Evol. Microbiol.">
        <title>The Global Catalogue of Microorganisms (GCM) 10K type strain sequencing project: providing services to taxonomists for standard genome sequencing and annotation.</title>
        <authorList>
            <consortium name="The Broad Institute Genomics Platform"/>
            <consortium name="The Broad Institute Genome Sequencing Center for Infectious Disease"/>
            <person name="Wu L."/>
            <person name="Ma J."/>
        </authorList>
    </citation>
    <scope>NUCLEOTIDE SEQUENCE [LARGE SCALE GENOMIC DNA]</scope>
    <source>
        <strain evidence="5">CCUG 59778</strain>
    </source>
</reference>
<keyword evidence="3" id="KW-0732">Signal</keyword>
<evidence type="ECO:0000256" key="2">
    <source>
        <dbReference type="SAM" id="Phobius"/>
    </source>
</evidence>
<feature type="compositionally biased region" description="Polar residues" evidence="1">
    <location>
        <begin position="62"/>
        <end position="72"/>
    </location>
</feature>
<feature type="transmembrane region" description="Helical" evidence="2">
    <location>
        <begin position="82"/>
        <end position="100"/>
    </location>
</feature>
<dbReference type="Proteomes" id="UP001595817">
    <property type="component" value="Unassembled WGS sequence"/>
</dbReference>
<name>A0ABV8X2H7_9LACT</name>
<keyword evidence="2" id="KW-0472">Membrane</keyword>
<sequence>MKKFMAALLSAALLFAAVGTTVLISDPASVEAKGYKSGKKGFNFNNNQQNQKSNIQKKDTDSTAVNKSNTTTNNKGFSSGGLMRGLFVGGLAGLLFGSLFANMGMLGSVLGLLINVLGILVLLWLIKTVFTMLIKKRDEDSNPWRN</sequence>
<feature type="chain" id="PRO_5045534775" description="Preprotein translocase subunit Tim44" evidence="3">
    <location>
        <begin position="25"/>
        <end position="146"/>
    </location>
</feature>
<comment type="caution">
    <text evidence="4">The sequence shown here is derived from an EMBL/GenBank/DDBJ whole genome shotgun (WGS) entry which is preliminary data.</text>
</comment>
<evidence type="ECO:0000313" key="5">
    <source>
        <dbReference type="Proteomes" id="UP001595817"/>
    </source>
</evidence>
<evidence type="ECO:0000256" key="1">
    <source>
        <dbReference type="SAM" id="MobiDB-lite"/>
    </source>
</evidence>
<gene>
    <name evidence="4" type="ORF">ACFOZY_06650</name>
</gene>
<keyword evidence="5" id="KW-1185">Reference proteome</keyword>
<feature type="signal peptide" evidence="3">
    <location>
        <begin position="1"/>
        <end position="24"/>
    </location>
</feature>
<evidence type="ECO:0000313" key="4">
    <source>
        <dbReference type="EMBL" id="MFC4410117.1"/>
    </source>
</evidence>
<protein>
    <recommendedName>
        <fullName evidence="6">Preprotein translocase subunit Tim44</fullName>
    </recommendedName>
</protein>
<feature type="transmembrane region" description="Helical" evidence="2">
    <location>
        <begin position="112"/>
        <end position="134"/>
    </location>
</feature>
<keyword evidence="2" id="KW-1133">Transmembrane helix</keyword>
<organism evidence="4 5">
    <name type="scientific">Chungangia koreensis</name>
    <dbReference type="NCBI Taxonomy" id="752657"/>
    <lineage>
        <taxon>Bacteria</taxon>
        <taxon>Bacillati</taxon>
        <taxon>Bacillota</taxon>
        <taxon>Bacilli</taxon>
        <taxon>Lactobacillales</taxon>
        <taxon>Chungangia</taxon>
    </lineage>
</organism>
<evidence type="ECO:0000256" key="3">
    <source>
        <dbReference type="SAM" id="SignalP"/>
    </source>
</evidence>
<dbReference type="RefSeq" id="WP_378153599.1">
    <property type="nucleotide sequence ID" value="NZ_JBHSEC010000007.1"/>
</dbReference>
<dbReference type="EMBL" id="JBHSEC010000007">
    <property type="protein sequence ID" value="MFC4410117.1"/>
    <property type="molecule type" value="Genomic_DNA"/>
</dbReference>
<accession>A0ABV8X2H7</accession>
<keyword evidence="2" id="KW-0812">Transmembrane</keyword>
<proteinExistence type="predicted"/>
<evidence type="ECO:0008006" key="6">
    <source>
        <dbReference type="Google" id="ProtNLM"/>
    </source>
</evidence>